<evidence type="ECO:0000313" key="2">
    <source>
        <dbReference type="EMBL" id="JAE09571.1"/>
    </source>
</evidence>
<reference evidence="2" key="2">
    <citation type="journal article" date="2015" name="Data Brief">
        <title>Shoot transcriptome of the giant reed, Arundo donax.</title>
        <authorList>
            <person name="Barrero R.A."/>
            <person name="Guerrero F.D."/>
            <person name="Moolhuijzen P."/>
            <person name="Goolsby J.A."/>
            <person name="Tidwell J."/>
            <person name="Bellgard S.E."/>
            <person name="Bellgard M.I."/>
        </authorList>
    </citation>
    <scope>NUCLEOTIDE SEQUENCE</scope>
    <source>
        <tissue evidence="2">Shoot tissue taken approximately 20 cm above the soil surface</tissue>
    </source>
</reference>
<protein>
    <recommendedName>
        <fullName evidence="3">Transmembrane protein</fullName>
    </recommendedName>
</protein>
<keyword evidence="1" id="KW-1133">Transmembrane helix</keyword>
<dbReference type="AlphaFoldDB" id="A0A0A9FHI6"/>
<sequence length="53" mass="5883">MNVGIQSWYYGAPNCLLLVCTGNGTIYILFIVVGDNFVLILHDRKLLLNIALS</sequence>
<name>A0A0A9FHI6_ARUDO</name>
<reference evidence="2" key="1">
    <citation type="submission" date="2014-09" db="EMBL/GenBank/DDBJ databases">
        <authorList>
            <person name="Magalhaes I.L.F."/>
            <person name="Oliveira U."/>
            <person name="Santos F.R."/>
            <person name="Vidigal T.H.D.A."/>
            <person name="Brescovit A.D."/>
            <person name="Santos A.J."/>
        </authorList>
    </citation>
    <scope>NUCLEOTIDE SEQUENCE</scope>
    <source>
        <tissue evidence="2">Shoot tissue taken approximately 20 cm above the soil surface</tissue>
    </source>
</reference>
<keyword evidence="1" id="KW-0472">Membrane</keyword>
<evidence type="ECO:0000256" key="1">
    <source>
        <dbReference type="SAM" id="Phobius"/>
    </source>
</evidence>
<proteinExistence type="predicted"/>
<organism evidence="2">
    <name type="scientific">Arundo donax</name>
    <name type="common">Giant reed</name>
    <name type="synonym">Donax arundinaceus</name>
    <dbReference type="NCBI Taxonomy" id="35708"/>
    <lineage>
        <taxon>Eukaryota</taxon>
        <taxon>Viridiplantae</taxon>
        <taxon>Streptophyta</taxon>
        <taxon>Embryophyta</taxon>
        <taxon>Tracheophyta</taxon>
        <taxon>Spermatophyta</taxon>
        <taxon>Magnoliopsida</taxon>
        <taxon>Liliopsida</taxon>
        <taxon>Poales</taxon>
        <taxon>Poaceae</taxon>
        <taxon>PACMAD clade</taxon>
        <taxon>Arundinoideae</taxon>
        <taxon>Arundineae</taxon>
        <taxon>Arundo</taxon>
    </lineage>
</organism>
<dbReference type="EMBL" id="GBRH01188325">
    <property type="protein sequence ID" value="JAE09571.1"/>
    <property type="molecule type" value="Transcribed_RNA"/>
</dbReference>
<accession>A0A0A9FHI6</accession>
<keyword evidence="1" id="KW-0812">Transmembrane</keyword>
<evidence type="ECO:0008006" key="3">
    <source>
        <dbReference type="Google" id="ProtNLM"/>
    </source>
</evidence>
<feature type="transmembrane region" description="Helical" evidence="1">
    <location>
        <begin position="16"/>
        <end position="41"/>
    </location>
</feature>